<evidence type="ECO:0000256" key="1">
    <source>
        <dbReference type="ARBA" id="ARBA00001971"/>
    </source>
</evidence>
<evidence type="ECO:0000256" key="8">
    <source>
        <dbReference type="ARBA" id="ARBA00023033"/>
    </source>
</evidence>
<evidence type="ECO:0008006" key="13">
    <source>
        <dbReference type="Google" id="ProtNLM"/>
    </source>
</evidence>
<dbReference type="EMBL" id="KZ302112">
    <property type="protein sequence ID" value="PFH47416.1"/>
    <property type="molecule type" value="Genomic_DNA"/>
</dbReference>
<evidence type="ECO:0000256" key="4">
    <source>
        <dbReference type="ARBA" id="ARBA00022617"/>
    </source>
</evidence>
<organism evidence="11 12">
    <name type="scientific">Amanita thiersii Skay4041</name>
    <dbReference type="NCBI Taxonomy" id="703135"/>
    <lineage>
        <taxon>Eukaryota</taxon>
        <taxon>Fungi</taxon>
        <taxon>Dikarya</taxon>
        <taxon>Basidiomycota</taxon>
        <taxon>Agaricomycotina</taxon>
        <taxon>Agaricomycetes</taxon>
        <taxon>Agaricomycetidae</taxon>
        <taxon>Agaricales</taxon>
        <taxon>Pluteineae</taxon>
        <taxon>Amanitaceae</taxon>
        <taxon>Amanita</taxon>
    </lineage>
</organism>
<dbReference type="SUPFAM" id="SSF48264">
    <property type="entry name" value="Cytochrome P450"/>
    <property type="match status" value="1"/>
</dbReference>
<dbReference type="PANTHER" id="PTHR46300:SF7">
    <property type="entry name" value="P450, PUTATIVE (EUROFUNG)-RELATED"/>
    <property type="match status" value="1"/>
</dbReference>
<keyword evidence="6 10" id="KW-0560">Oxidoreductase</keyword>
<comment type="cofactor">
    <cofactor evidence="1 9">
        <name>heme</name>
        <dbReference type="ChEBI" id="CHEBI:30413"/>
    </cofactor>
</comment>
<evidence type="ECO:0000256" key="5">
    <source>
        <dbReference type="ARBA" id="ARBA00022723"/>
    </source>
</evidence>
<proteinExistence type="inferred from homology"/>
<keyword evidence="8 10" id="KW-0503">Monooxygenase</keyword>
<dbReference type="GO" id="GO:0016705">
    <property type="term" value="F:oxidoreductase activity, acting on paired donors, with incorporation or reduction of molecular oxygen"/>
    <property type="evidence" value="ECO:0007669"/>
    <property type="project" value="InterPro"/>
</dbReference>
<dbReference type="Gene3D" id="1.10.630.10">
    <property type="entry name" value="Cytochrome P450"/>
    <property type="match status" value="1"/>
</dbReference>
<gene>
    <name evidence="11" type="ORF">AMATHDRAFT_67760</name>
</gene>
<dbReference type="GO" id="GO:0005506">
    <property type="term" value="F:iron ion binding"/>
    <property type="evidence" value="ECO:0007669"/>
    <property type="project" value="InterPro"/>
</dbReference>
<dbReference type="Proteomes" id="UP000242287">
    <property type="component" value="Unassembled WGS sequence"/>
</dbReference>
<sequence>MELSSRDALACTLALALFGYLYHRRARTHSRPPVPPGPPKLPILGNLLQLPIGGPVWEIWAEWSRKYESDVIHVKVPGTSLVVVNSLQAAKELFERRSSIYSSRPRFPMAGELVGWGWQFTIQAYGARWREQRRLFTQYFHPSKVRNHQPLLARQAHILLHRLLDPQENFMHAYQHVMAAMSISLAYGINVLPANDPHVYLAEKALNGFGQAATPGAFLVDALPILKHVPSFLPGAGFKRKAAEWRNWMIDFVEIPFAAAQKEIEEGVAHPSFTSHYLDNNNQSQVSAEGMQNIKEISATIFTAGAHTTASLLLSLTLVMILYPDVQRKIHEELDRVIGHGRLPDWEDEESLPYLKATIKETLRWKPITPVAIPHSVIDDDVYNGYHIPKGSTVIGNTWAMLYNEEVYPNPTEFRPERFLKDEKLNLEVPDPVEVAFGFGRRICPGIHIGMAMTYISIASLLSVFDLSKAVDSEGKTIEPSGEYDHIIVSQPMPFKCVFTPRSSEAVKLVHGLNF</sequence>
<dbReference type="STRING" id="703135.A0A2A9NI35"/>
<dbReference type="InterPro" id="IPR050364">
    <property type="entry name" value="Cytochrome_P450_fung"/>
</dbReference>
<dbReference type="Pfam" id="PF00067">
    <property type="entry name" value="p450"/>
    <property type="match status" value="1"/>
</dbReference>
<dbReference type="PRINTS" id="PR00463">
    <property type="entry name" value="EP450I"/>
</dbReference>
<evidence type="ECO:0000256" key="3">
    <source>
        <dbReference type="ARBA" id="ARBA00010617"/>
    </source>
</evidence>
<keyword evidence="4 9" id="KW-0349">Heme</keyword>
<dbReference type="InterPro" id="IPR036396">
    <property type="entry name" value="Cyt_P450_sf"/>
</dbReference>
<evidence type="ECO:0000313" key="12">
    <source>
        <dbReference type="Proteomes" id="UP000242287"/>
    </source>
</evidence>
<dbReference type="CDD" id="cd11065">
    <property type="entry name" value="CYP64-like"/>
    <property type="match status" value="1"/>
</dbReference>
<comment type="pathway">
    <text evidence="2">Secondary metabolite biosynthesis.</text>
</comment>
<keyword evidence="7 9" id="KW-0408">Iron</keyword>
<accession>A0A2A9NI35</accession>
<evidence type="ECO:0000256" key="2">
    <source>
        <dbReference type="ARBA" id="ARBA00005179"/>
    </source>
</evidence>
<evidence type="ECO:0000256" key="7">
    <source>
        <dbReference type="ARBA" id="ARBA00023004"/>
    </source>
</evidence>
<reference evidence="11 12" key="1">
    <citation type="submission" date="2014-02" db="EMBL/GenBank/DDBJ databases">
        <title>Transposable element dynamics among asymbiotic and ectomycorrhizal Amanita fungi.</title>
        <authorList>
            <consortium name="DOE Joint Genome Institute"/>
            <person name="Hess J."/>
            <person name="Skrede I."/>
            <person name="Wolfe B."/>
            <person name="LaButti K."/>
            <person name="Ohm R.A."/>
            <person name="Grigoriev I.V."/>
            <person name="Pringle A."/>
        </authorList>
    </citation>
    <scope>NUCLEOTIDE SEQUENCE [LARGE SCALE GENOMIC DNA]</scope>
    <source>
        <strain evidence="11 12">SKay4041</strain>
    </source>
</reference>
<feature type="binding site" description="axial binding residue" evidence="9">
    <location>
        <position position="444"/>
    </location>
    <ligand>
        <name>heme</name>
        <dbReference type="ChEBI" id="CHEBI:30413"/>
    </ligand>
    <ligandPart>
        <name>Fe</name>
        <dbReference type="ChEBI" id="CHEBI:18248"/>
    </ligandPart>
</feature>
<dbReference type="PROSITE" id="PS00086">
    <property type="entry name" value="CYTOCHROME_P450"/>
    <property type="match status" value="1"/>
</dbReference>
<name>A0A2A9NI35_9AGAR</name>
<dbReference type="GO" id="GO:0004497">
    <property type="term" value="F:monooxygenase activity"/>
    <property type="evidence" value="ECO:0007669"/>
    <property type="project" value="UniProtKB-KW"/>
</dbReference>
<evidence type="ECO:0000256" key="9">
    <source>
        <dbReference type="PIRSR" id="PIRSR602401-1"/>
    </source>
</evidence>
<dbReference type="InterPro" id="IPR001128">
    <property type="entry name" value="Cyt_P450"/>
</dbReference>
<keyword evidence="12" id="KW-1185">Reference proteome</keyword>
<dbReference type="InterPro" id="IPR017972">
    <property type="entry name" value="Cyt_P450_CS"/>
</dbReference>
<keyword evidence="5 9" id="KW-0479">Metal-binding</keyword>
<evidence type="ECO:0000256" key="6">
    <source>
        <dbReference type="ARBA" id="ARBA00023002"/>
    </source>
</evidence>
<comment type="similarity">
    <text evidence="3 10">Belongs to the cytochrome P450 family.</text>
</comment>
<protein>
    <recommendedName>
        <fullName evidence="13">Cytochrome P450</fullName>
    </recommendedName>
</protein>
<dbReference type="OrthoDB" id="2789670at2759"/>
<dbReference type="PANTHER" id="PTHR46300">
    <property type="entry name" value="P450, PUTATIVE (EUROFUNG)-RELATED-RELATED"/>
    <property type="match status" value="1"/>
</dbReference>
<dbReference type="GO" id="GO:0020037">
    <property type="term" value="F:heme binding"/>
    <property type="evidence" value="ECO:0007669"/>
    <property type="project" value="InterPro"/>
</dbReference>
<dbReference type="PRINTS" id="PR00385">
    <property type="entry name" value="P450"/>
</dbReference>
<evidence type="ECO:0000256" key="10">
    <source>
        <dbReference type="RuleBase" id="RU000461"/>
    </source>
</evidence>
<dbReference type="InterPro" id="IPR002401">
    <property type="entry name" value="Cyt_P450_E_grp-I"/>
</dbReference>
<evidence type="ECO:0000313" key="11">
    <source>
        <dbReference type="EMBL" id="PFH47416.1"/>
    </source>
</evidence>
<dbReference type="AlphaFoldDB" id="A0A2A9NI35"/>